<keyword evidence="2" id="KW-1185">Reference proteome</keyword>
<organism evidence="1 2">
    <name type="scientific">Rhodosorus marinus</name>
    <dbReference type="NCBI Taxonomy" id="101924"/>
    <lineage>
        <taxon>Eukaryota</taxon>
        <taxon>Rhodophyta</taxon>
        <taxon>Stylonematophyceae</taxon>
        <taxon>Stylonematales</taxon>
        <taxon>Stylonemataceae</taxon>
        <taxon>Rhodosorus</taxon>
    </lineage>
</organism>
<evidence type="ECO:0000313" key="2">
    <source>
        <dbReference type="Proteomes" id="UP001157974"/>
    </source>
</evidence>
<sequence length="258" mass="29156">MQVDNVPRGKRMIPFLPGLIRAAELASNGDLYELNVTDAIKVEKTPYDRVKQICSVPAVSSAKRGEELIMNEISIGNCGSTWQLTVISNLVQQHGYRLPVVHVQKGTTQNWPGLKNLHYEEKREWGSGPTFGRLFKTQHEVPELMNASILIFNAFKLLEGKEADANKFAQGVCPCCFVVKDALGKEESEIALIYMHAFALGFDLNEEQVREIRLKQAEWIKLHYCYPGSAHQSACQVLEEFPELKDLDFDPSVYQDLE</sequence>
<gene>
    <name evidence="1" type="ORF">NDN08_001700</name>
</gene>
<comment type="caution">
    <text evidence="1">The sequence shown here is derived from an EMBL/GenBank/DDBJ whole genome shotgun (WGS) entry which is preliminary data.</text>
</comment>
<proteinExistence type="predicted"/>
<name>A0AAV8UUL0_9RHOD</name>
<accession>A0AAV8UUL0</accession>
<protein>
    <submittedName>
        <fullName evidence="1">Uncharacterized protein</fullName>
    </submittedName>
</protein>
<dbReference type="Proteomes" id="UP001157974">
    <property type="component" value="Unassembled WGS sequence"/>
</dbReference>
<evidence type="ECO:0000313" key="1">
    <source>
        <dbReference type="EMBL" id="KAJ8905191.1"/>
    </source>
</evidence>
<dbReference type="EMBL" id="JAMWBK010000005">
    <property type="protein sequence ID" value="KAJ8905191.1"/>
    <property type="molecule type" value="Genomic_DNA"/>
</dbReference>
<reference evidence="1 2" key="1">
    <citation type="journal article" date="2023" name="Nat. Commun.">
        <title>Origin of minicircular mitochondrial genomes in red algae.</title>
        <authorList>
            <person name="Lee Y."/>
            <person name="Cho C.H."/>
            <person name="Lee Y.M."/>
            <person name="Park S.I."/>
            <person name="Yang J.H."/>
            <person name="West J.A."/>
            <person name="Bhattacharya D."/>
            <person name="Yoon H.S."/>
        </authorList>
    </citation>
    <scope>NUCLEOTIDE SEQUENCE [LARGE SCALE GENOMIC DNA]</scope>
    <source>
        <strain evidence="1 2">CCMP1338</strain>
        <tissue evidence="1">Whole cell</tissue>
    </source>
</reference>
<dbReference type="AlphaFoldDB" id="A0AAV8UUL0"/>